<evidence type="ECO:0000256" key="1">
    <source>
        <dbReference type="ARBA" id="ARBA00023002"/>
    </source>
</evidence>
<dbReference type="Proteomes" id="UP000316291">
    <property type="component" value="Unassembled WGS sequence"/>
</dbReference>
<sequence length="426" mass="45831">MIDRHAVELPQEQEVKVYHRTNGRDRADTSYDSSAGVDETVVARARNFVPELRCRSNEIRTIGRIPHDLFDRLFANGLFGLSTPRNYGGLQANVKASKAAITELGRGDLSVGWVAAVMNNAAWIHYALFPKDVKDRLSATPGGFRGCVAASVIKATVRKAPGGYVIEEGRWAFNSGVHHANWDVLAIPLADDVGNIIDHGLALVPIEDVKILDDWDAMGLSGTGSSGVIVKDVFVAEELVTSASALLAGETQKASETAPLYRAAADPLLTISQFFPALGAAQTAVDIFLDRLPGRMIYGLNEKRIESAVTHLQIGEITAKIDAADVLVQRAAEALDRNAESMGEYMSTLDRARIRRDIAFAVRLIMEAADTLASAYGGSAAGTADPMGHIWCDLRVAALHGLLVPSTSLELYGRLRCGQPQKGAMV</sequence>
<gene>
    <name evidence="5" type="ORF">IQ16_02860</name>
</gene>
<dbReference type="GO" id="GO:0016712">
    <property type="term" value="F:oxidoreductase activity, acting on paired donors, with incorporation or reduction of molecular oxygen, reduced flavin or flavoprotein as one donor, and incorporation of one atom of oxygen"/>
    <property type="evidence" value="ECO:0007669"/>
    <property type="project" value="TreeGrafter"/>
</dbReference>
<dbReference type="GO" id="GO:0050660">
    <property type="term" value="F:flavin adenine dinucleotide binding"/>
    <property type="evidence" value="ECO:0007669"/>
    <property type="project" value="InterPro"/>
</dbReference>
<feature type="domain" description="Acyl-CoA dehydrogenase C-terminal" evidence="4">
    <location>
        <begin position="275"/>
        <end position="402"/>
    </location>
</feature>
<organism evidence="5 6">
    <name type="scientific">Bradyrhizobium huanghuaihaiense</name>
    <dbReference type="NCBI Taxonomy" id="990078"/>
    <lineage>
        <taxon>Bacteria</taxon>
        <taxon>Pseudomonadati</taxon>
        <taxon>Pseudomonadota</taxon>
        <taxon>Alphaproteobacteria</taxon>
        <taxon>Hyphomicrobiales</taxon>
        <taxon>Nitrobacteraceae</taxon>
        <taxon>Bradyrhizobium</taxon>
    </lineage>
</organism>
<reference evidence="5 6" key="1">
    <citation type="journal article" date="2015" name="Stand. Genomic Sci.">
        <title>Genomic Encyclopedia of Bacterial and Archaeal Type Strains, Phase III: the genomes of soil and plant-associated and newly described type strains.</title>
        <authorList>
            <person name="Whitman W.B."/>
            <person name="Woyke T."/>
            <person name="Klenk H.P."/>
            <person name="Zhou Y."/>
            <person name="Lilburn T.G."/>
            <person name="Beck B.J."/>
            <person name="De Vos P."/>
            <person name="Vandamme P."/>
            <person name="Eisen J.A."/>
            <person name="Garrity G."/>
            <person name="Hugenholtz P."/>
            <person name="Kyrpides N.C."/>
        </authorList>
    </citation>
    <scope>NUCLEOTIDE SEQUENCE [LARGE SCALE GENOMIC DNA]</scope>
    <source>
        <strain evidence="5 6">CGMCC 1.10948</strain>
    </source>
</reference>
<dbReference type="PIRSF" id="PIRSF016578">
    <property type="entry name" value="HsaA"/>
    <property type="match status" value="1"/>
</dbReference>
<dbReference type="AlphaFoldDB" id="A0A562RSY6"/>
<dbReference type="Pfam" id="PF02771">
    <property type="entry name" value="Acyl-CoA_dh_N"/>
    <property type="match status" value="1"/>
</dbReference>
<comment type="similarity">
    <text evidence="2">Belongs to the HpaH/HsaA monooxygenase family.</text>
</comment>
<dbReference type="SUPFAM" id="SSF56645">
    <property type="entry name" value="Acyl-CoA dehydrogenase NM domain-like"/>
    <property type="match status" value="1"/>
</dbReference>
<accession>A0A562RSY6</accession>
<feature type="domain" description="Acyl-CoA dehydrogenase/oxidase N-terminal" evidence="3">
    <location>
        <begin position="41"/>
        <end position="122"/>
    </location>
</feature>
<evidence type="ECO:0000313" key="6">
    <source>
        <dbReference type="Proteomes" id="UP000316291"/>
    </source>
</evidence>
<dbReference type="Pfam" id="PF08028">
    <property type="entry name" value="Acyl-CoA_dh_2"/>
    <property type="match status" value="1"/>
</dbReference>
<dbReference type="GO" id="GO:0033539">
    <property type="term" value="P:fatty acid beta-oxidation using acyl-CoA dehydrogenase"/>
    <property type="evidence" value="ECO:0007669"/>
    <property type="project" value="TreeGrafter"/>
</dbReference>
<dbReference type="InterPro" id="IPR036250">
    <property type="entry name" value="AcylCo_DH-like_C"/>
</dbReference>
<evidence type="ECO:0000259" key="3">
    <source>
        <dbReference type="Pfam" id="PF02771"/>
    </source>
</evidence>
<dbReference type="PANTHER" id="PTHR48083">
    <property type="entry name" value="MEDIUM-CHAIN SPECIFIC ACYL-COA DEHYDROGENASE, MITOCHONDRIAL-RELATED"/>
    <property type="match status" value="1"/>
</dbReference>
<dbReference type="SUPFAM" id="SSF47203">
    <property type="entry name" value="Acyl-CoA dehydrogenase C-terminal domain-like"/>
    <property type="match status" value="1"/>
</dbReference>
<dbReference type="GO" id="GO:0005737">
    <property type="term" value="C:cytoplasm"/>
    <property type="evidence" value="ECO:0007669"/>
    <property type="project" value="TreeGrafter"/>
</dbReference>
<dbReference type="Gene3D" id="1.20.140.10">
    <property type="entry name" value="Butyryl-CoA Dehydrogenase, subunit A, domain 3"/>
    <property type="match status" value="1"/>
</dbReference>
<dbReference type="InterPro" id="IPR046373">
    <property type="entry name" value="Acyl-CoA_Oxase/DH_mid-dom_sf"/>
</dbReference>
<comment type="caution">
    <text evidence="5">The sequence shown here is derived from an EMBL/GenBank/DDBJ whole genome shotgun (WGS) entry which is preliminary data.</text>
</comment>
<dbReference type="GO" id="GO:0003995">
    <property type="term" value="F:acyl-CoA dehydrogenase activity"/>
    <property type="evidence" value="ECO:0007669"/>
    <property type="project" value="TreeGrafter"/>
</dbReference>
<evidence type="ECO:0000256" key="2">
    <source>
        <dbReference type="ARBA" id="ARBA00049661"/>
    </source>
</evidence>
<dbReference type="PANTHER" id="PTHR48083:SF19">
    <property type="entry name" value="FLAVIN-DEPENDENT MONOOXYGENASE, OXYGENASE SUBUNIT HSAA"/>
    <property type="match status" value="1"/>
</dbReference>
<dbReference type="InterPro" id="IPR037069">
    <property type="entry name" value="AcylCoA_DH/ox_N_sf"/>
</dbReference>
<dbReference type="Gene3D" id="2.40.110.10">
    <property type="entry name" value="Butyryl-CoA Dehydrogenase, subunit A, domain 2"/>
    <property type="match status" value="1"/>
</dbReference>
<protein>
    <submittedName>
        <fullName evidence="5">3-hydroxy-9,10-secoandrosta-1,3,5(10)-triene-9, 17-dione monooxygenase</fullName>
    </submittedName>
</protein>
<keyword evidence="1" id="KW-0560">Oxidoreductase</keyword>
<keyword evidence="5" id="KW-0503">Monooxygenase</keyword>
<dbReference type="InterPro" id="IPR050741">
    <property type="entry name" value="Acyl-CoA_dehydrogenase"/>
</dbReference>
<dbReference type="Gene3D" id="1.10.540.10">
    <property type="entry name" value="Acyl-CoA dehydrogenase/oxidase, N-terminal domain"/>
    <property type="match status" value="1"/>
</dbReference>
<dbReference type="EMBL" id="VLLA01000005">
    <property type="protein sequence ID" value="TWI72185.1"/>
    <property type="molecule type" value="Genomic_DNA"/>
</dbReference>
<dbReference type="InterPro" id="IPR013786">
    <property type="entry name" value="AcylCoA_DH/ox_N"/>
</dbReference>
<name>A0A562RSY6_9BRAD</name>
<dbReference type="InterPro" id="IPR013107">
    <property type="entry name" value="Acyl-CoA_DH_C"/>
</dbReference>
<keyword evidence="6" id="KW-1185">Reference proteome</keyword>
<proteinExistence type="inferred from homology"/>
<dbReference type="InterPro" id="IPR009100">
    <property type="entry name" value="AcylCoA_DH/oxidase_NM_dom_sf"/>
</dbReference>
<evidence type="ECO:0000313" key="5">
    <source>
        <dbReference type="EMBL" id="TWI72185.1"/>
    </source>
</evidence>
<evidence type="ECO:0000259" key="4">
    <source>
        <dbReference type="Pfam" id="PF08028"/>
    </source>
</evidence>